<reference evidence="4" key="1">
    <citation type="journal article" date="2013" name="Nat. Genet.">
        <title>The Capsella rubella genome and the genomic consequences of rapid mating system evolution.</title>
        <authorList>
            <person name="Slotte T."/>
            <person name="Hazzouri K.M."/>
            <person name="Agren J.A."/>
            <person name="Koenig D."/>
            <person name="Maumus F."/>
            <person name="Guo Y.L."/>
            <person name="Steige K."/>
            <person name="Platts A.E."/>
            <person name="Escobar J.S."/>
            <person name="Newman L.K."/>
            <person name="Wang W."/>
            <person name="Mandakova T."/>
            <person name="Vello E."/>
            <person name="Smith L.M."/>
            <person name="Henz S.R."/>
            <person name="Steffen J."/>
            <person name="Takuno S."/>
            <person name="Brandvain Y."/>
            <person name="Coop G."/>
            <person name="Andolfatto P."/>
            <person name="Hu T.T."/>
            <person name="Blanchette M."/>
            <person name="Clark R.M."/>
            <person name="Quesneville H."/>
            <person name="Nordborg M."/>
            <person name="Gaut B.S."/>
            <person name="Lysak M.A."/>
            <person name="Jenkins J."/>
            <person name="Grimwood J."/>
            <person name="Chapman J."/>
            <person name="Prochnik S."/>
            <person name="Shu S."/>
            <person name="Rokhsar D."/>
            <person name="Schmutz J."/>
            <person name="Weigel D."/>
            <person name="Wright S.I."/>
        </authorList>
    </citation>
    <scope>NUCLEOTIDE SEQUENCE [LARGE SCALE GENOMIC DNA]</scope>
    <source>
        <strain evidence="4">cv. Monte Gargano</strain>
    </source>
</reference>
<dbReference type="STRING" id="81985.R0HJQ3"/>
<dbReference type="Pfam" id="PF24750">
    <property type="entry name" value="b-prop_At3g26010-like"/>
    <property type="match status" value="1"/>
</dbReference>
<dbReference type="eggNOG" id="ENOG502SX8K">
    <property type="taxonomic scope" value="Eukaryota"/>
</dbReference>
<sequence length="423" mass="48599">SFSYFSRKLETLNCKSEKMETRNRAIHLTEAMWEDIIARLPLRIIARLKLVSKTWKSTIESVYFRRLFVSMHQKSSASWSLIQYDGKDLISFHGCERWGLPKSLPLFIPPDFHVAKASSHGLVMLSDYDLDYCFVGSPVLRKWIKIPPAPDGESSSVFGLVSRVDDDGFVLGFKVVRLAKYRVTNNYVSSTLDLFLYSSETGIWTSKTIHCPYKITNFGSLTLNGTIYFNHLSEPGVLVAYDFYSESSDQFMVIPLPDHPNHRFKSALTTSQGFFMYIRTLAQSASNVFKAWRLNTDSSWQLLWDIRLPLLIGDYVPMAMHPFDSDTVYLWSRDYRHVVSCNLRTQNNLILGDGDHQDCFLNQSICEESMDEICDFEVCVRLLQLVPPRWMDLVPCPPKAEMMDTTSVLAYVVAMQETQWGGR</sequence>
<feature type="non-terminal residue" evidence="3">
    <location>
        <position position="1"/>
    </location>
</feature>
<dbReference type="PANTHER" id="PTHR31672:SF13">
    <property type="entry name" value="F-BOX PROTEIN CPR30-LIKE"/>
    <property type="match status" value="1"/>
</dbReference>
<dbReference type="InterPro" id="IPR001810">
    <property type="entry name" value="F-box_dom"/>
</dbReference>
<proteinExistence type="predicted"/>
<dbReference type="InterPro" id="IPR056592">
    <property type="entry name" value="Beta-prop_At3g26010-like"/>
</dbReference>
<evidence type="ECO:0000313" key="3">
    <source>
        <dbReference type="EMBL" id="EOA24093.1"/>
    </source>
</evidence>
<evidence type="ECO:0000313" key="4">
    <source>
        <dbReference type="Proteomes" id="UP000029121"/>
    </source>
</evidence>
<dbReference type="InterPro" id="IPR036047">
    <property type="entry name" value="F-box-like_dom_sf"/>
</dbReference>
<feature type="domain" description="F-box" evidence="1">
    <location>
        <begin position="28"/>
        <end position="66"/>
    </location>
</feature>
<dbReference type="InterPro" id="IPR011043">
    <property type="entry name" value="Gal_Oxase/kelch_b-propeller"/>
</dbReference>
<dbReference type="SUPFAM" id="SSF50965">
    <property type="entry name" value="Galactose oxidase, central domain"/>
    <property type="match status" value="1"/>
</dbReference>
<dbReference type="EMBL" id="KB870809">
    <property type="protein sequence ID" value="EOA24093.1"/>
    <property type="molecule type" value="Genomic_DNA"/>
</dbReference>
<dbReference type="PANTHER" id="PTHR31672">
    <property type="entry name" value="BNACNNG10540D PROTEIN"/>
    <property type="match status" value="1"/>
</dbReference>
<dbReference type="Proteomes" id="UP000029121">
    <property type="component" value="Unassembled WGS sequence"/>
</dbReference>
<dbReference type="KEGG" id="crb:17885975"/>
<protein>
    <submittedName>
        <fullName evidence="3">Uncharacterized protein</fullName>
    </submittedName>
</protein>
<dbReference type="AlphaFoldDB" id="R0HJQ3"/>
<dbReference type="SUPFAM" id="SSF81383">
    <property type="entry name" value="F-box domain"/>
    <property type="match status" value="1"/>
</dbReference>
<feature type="domain" description="F-box protein At3g26010-like beta-propeller" evidence="2">
    <location>
        <begin position="78"/>
        <end position="396"/>
    </location>
</feature>
<dbReference type="InterPro" id="IPR050796">
    <property type="entry name" value="SCF_F-box_component"/>
</dbReference>
<gene>
    <name evidence="3" type="ORF">CARUB_v10017323mg</name>
</gene>
<dbReference type="Pfam" id="PF00646">
    <property type="entry name" value="F-box"/>
    <property type="match status" value="1"/>
</dbReference>
<keyword evidence="4" id="KW-1185">Reference proteome</keyword>
<dbReference type="OrthoDB" id="674184at2759"/>
<evidence type="ECO:0000259" key="1">
    <source>
        <dbReference type="Pfam" id="PF00646"/>
    </source>
</evidence>
<name>R0HJQ3_9BRAS</name>
<accession>R0HJQ3</accession>
<organism evidence="3 4">
    <name type="scientific">Capsella rubella</name>
    <dbReference type="NCBI Taxonomy" id="81985"/>
    <lineage>
        <taxon>Eukaryota</taxon>
        <taxon>Viridiplantae</taxon>
        <taxon>Streptophyta</taxon>
        <taxon>Embryophyta</taxon>
        <taxon>Tracheophyta</taxon>
        <taxon>Spermatophyta</taxon>
        <taxon>Magnoliopsida</taxon>
        <taxon>eudicotyledons</taxon>
        <taxon>Gunneridae</taxon>
        <taxon>Pentapetalae</taxon>
        <taxon>rosids</taxon>
        <taxon>malvids</taxon>
        <taxon>Brassicales</taxon>
        <taxon>Brassicaceae</taxon>
        <taxon>Camelineae</taxon>
        <taxon>Capsella</taxon>
    </lineage>
</organism>
<evidence type="ECO:0000259" key="2">
    <source>
        <dbReference type="Pfam" id="PF24750"/>
    </source>
</evidence>